<keyword evidence="2" id="KW-0472">Membrane</keyword>
<feature type="domain" description="EamA" evidence="3">
    <location>
        <begin position="129"/>
        <end position="260"/>
    </location>
</feature>
<organism evidence="4 5">
    <name type="scientific">Nocardioides mesophilus</name>
    <dbReference type="NCBI Taxonomy" id="433659"/>
    <lineage>
        <taxon>Bacteria</taxon>
        <taxon>Bacillati</taxon>
        <taxon>Actinomycetota</taxon>
        <taxon>Actinomycetes</taxon>
        <taxon>Propionibacteriales</taxon>
        <taxon>Nocardioidaceae</taxon>
        <taxon>Nocardioides</taxon>
    </lineage>
</organism>
<keyword evidence="5" id="KW-1185">Reference proteome</keyword>
<feature type="transmembrane region" description="Helical" evidence="2">
    <location>
        <begin position="128"/>
        <end position="147"/>
    </location>
</feature>
<accession>A0A7G9RHK4</accession>
<dbReference type="InterPro" id="IPR000620">
    <property type="entry name" value="EamA_dom"/>
</dbReference>
<dbReference type="GO" id="GO:0016020">
    <property type="term" value="C:membrane"/>
    <property type="evidence" value="ECO:0007669"/>
    <property type="project" value="InterPro"/>
</dbReference>
<evidence type="ECO:0000259" key="3">
    <source>
        <dbReference type="Pfam" id="PF00892"/>
    </source>
</evidence>
<dbReference type="Proteomes" id="UP000515947">
    <property type="component" value="Chromosome"/>
</dbReference>
<dbReference type="Pfam" id="PF00892">
    <property type="entry name" value="EamA"/>
    <property type="match status" value="1"/>
</dbReference>
<evidence type="ECO:0000313" key="4">
    <source>
        <dbReference type="EMBL" id="QNN55079.1"/>
    </source>
</evidence>
<dbReference type="SUPFAM" id="SSF103481">
    <property type="entry name" value="Multidrug resistance efflux transporter EmrE"/>
    <property type="match status" value="2"/>
</dbReference>
<feature type="transmembrane region" description="Helical" evidence="2">
    <location>
        <begin position="103"/>
        <end position="122"/>
    </location>
</feature>
<evidence type="ECO:0000313" key="5">
    <source>
        <dbReference type="Proteomes" id="UP000515947"/>
    </source>
</evidence>
<keyword evidence="2" id="KW-0812">Transmembrane</keyword>
<dbReference type="InterPro" id="IPR037185">
    <property type="entry name" value="EmrE-like"/>
</dbReference>
<reference evidence="4 5" key="1">
    <citation type="submission" date="2020-08" db="EMBL/GenBank/DDBJ databases">
        <title>Genome sequence of Nocardioides mesophilus KACC 16243T.</title>
        <authorList>
            <person name="Hyun D.-W."/>
            <person name="Bae J.-W."/>
        </authorList>
    </citation>
    <scope>NUCLEOTIDE SEQUENCE [LARGE SCALE GENOMIC DNA]</scope>
    <source>
        <strain evidence="4 5">KACC 16243</strain>
    </source>
</reference>
<sequence length="282" mass="28458">MLVSGASSQSGAAVGAHAFAAIGPAGVVGVRQLVAAVVLLPTVRPPLLRFTRAQWWPVLLLGLVFTAMNLSLYTAIDRIGLGLAVTLEFLGPLAVALAGSRRLLDLGCALGAAVGVYVLVLPGPATDVLGVGLALAAAACWAAYILLNRLVGSRLPGLQATAAASGVAALLNAPVVVLLLVQGRFSTGPLLAAITAGLLSSVVPYALDLTALRFVPSRFFGMFMSVHPVLAATAGAIILQQALAAHEALGIGIVVLANLVAVSTMRPARRTAADAQVSAAPM</sequence>
<feature type="transmembrane region" description="Helical" evidence="2">
    <location>
        <begin position="20"/>
        <end position="43"/>
    </location>
</feature>
<proteinExistence type="inferred from homology"/>
<feature type="transmembrane region" description="Helical" evidence="2">
    <location>
        <begin position="159"/>
        <end position="181"/>
    </location>
</feature>
<dbReference type="KEGG" id="nmes:H9L09_15095"/>
<gene>
    <name evidence="4" type="ORF">H9L09_15095</name>
</gene>
<dbReference type="EMBL" id="CP060713">
    <property type="protein sequence ID" value="QNN55079.1"/>
    <property type="molecule type" value="Genomic_DNA"/>
</dbReference>
<evidence type="ECO:0000256" key="1">
    <source>
        <dbReference type="ARBA" id="ARBA00007362"/>
    </source>
</evidence>
<feature type="transmembrane region" description="Helical" evidence="2">
    <location>
        <begin position="244"/>
        <end position="262"/>
    </location>
</feature>
<dbReference type="AlphaFoldDB" id="A0A7G9RHK4"/>
<name>A0A7G9RHK4_9ACTN</name>
<feature type="transmembrane region" description="Helical" evidence="2">
    <location>
        <begin position="187"/>
        <end position="207"/>
    </location>
</feature>
<protein>
    <submittedName>
        <fullName evidence="4">EamA family transporter</fullName>
    </submittedName>
</protein>
<evidence type="ECO:0000256" key="2">
    <source>
        <dbReference type="SAM" id="Phobius"/>
    </source>
</evidence>
<keyword evidence="2" id="KW-1133">Transmembrane helix</keyword>
<feature type="transmembrane region" description="Helical" evidence="2">
    <location>
        <begin position="55"/>
        <end position="73"/>
    </location>
</feature>
<feature type="transmembrane region" description="Helical" evidence="2">
    <location>
        <begin position="219"/>
        <end position="238"/>
    </location>
</feature>
<comment type="similarity">
    <text evidence="1">Belongs to the EamA transporter family.</text>
</comment>
<feature type="transmembrane region" description="Helical" evidence="2">
    <location>
        <begin position="79"/>
        <end position="98"/>
    </location>
</feature>